<dbReference type="AlphaFoldDB" id="A0A914PTQ1"/>
<dbReference type="Proteomes" id="UP000887578">
    <property type="component" value="Unplaced"/>
</dbReference>
<proteinExistence type="predicted"/>
<dbReference type="WBParaSite" id="PDA_v2.g22098.t1">
    <property type="protein sequence ID" value="PDA_v2.g22098.t1"/>
    <property type="gene ID" value="PDA_v2.g22098"/>
</dbReference>
<evidence type="ECO:0000313" key="1">
    <source>
        <dbReference type="Proteomes" id="UP000887578"/>
    </source>
</evidence>
<protein>
    <submittedName>
        <fullName evidence="2">Uncharacterized protein</fullName>
    </submittedName>
</protein>
<evidence type="ECO:0000313" key="2">
    <source>
        <dbReference type="WBParaSite" id="PDA_v2.g22098.t1"/>
    </source>
</evidence>
<sequence length="181" mass="20779">MLDCCRDAAEMYLFDTSFPTATAYLILQQIPPKIDTLLIDFRQSETPSTDDIFTVFSLDCEDGSHRYTSLSTVVSTLPQEEIIDTTINKLRQHVSDKLIVLPDAEPYDSHLCLLKTCRFVVAGFATYFAAKERFVIFEHGVYFTIGFLVPANPQTRKYLLVNYIIFNRIICIIVPSKYHFK</sequence>
<accession>A0A914PTQ1</accession>
<reference evidence="2" key="1">
    <citation type="submission" date="2022-11" db="UniProtKB">
        <authorList>
            <consortium name="WormBaseParasite"/>
        </authorList>
    </citation>
    <scope>IDENTIFICATION</scope>
</reference>
<name>A0A914PTQ1_9BILA</name>
<keyword evidence="1" id="KW-1185">Reference proteome</keyword>
<organism evidence="1 2">
    <name type="scientific">Panagrolaimus davidi</name>
    <dbReference type="NCBI Taxonomy" id="227884"/>
    <lineage>
        <taxon>Eukaryota</taxon>
        <taxon>Metazoa</taxon>
        <taxon>Ecdysozoa</taxon>
        <taxon>Nematoda</taxon>
        <taxon>Chromadorea</taxon>
        <taxon>Rhabditida</taxon>
        <taxon>Tylenchina</taxon>
        <taxon>Panagrolaimomorpha</taxon>
        <taxon>Panagrolaimoidea</taxon>
        <taxon>Panagrolaimidae</taxon>
        <taxon>Panagrolaimus</taxon>
    </lineage>
</organism>